<dbReference type="AlphaFoldDB" id="A0A1Q9LC67"/>
<sequence length="228" mass="23247">MTTRTGEAVAGVDGVPGGWVVAVVEAGGAVSWHACADAAEVLARTAGCAAVGVDVPIGLPAAAPRECDLLARRRLGRARSSVFLAPVRAVLAAGSHPQACEVSRAAAGAAISIQAWGIVPKIREWDAAEFDGDRVLEVHPEVAFRAMAPGTAFERKKNARGAGQRIAALRGFADAGAALAGAPASAGVDDALDALACAWTARRWAAGEAEQLGGDRDPVSGRRMRIVV</sequence>
<evidence type="ECO:0000313" key="2">
    <source>
        <dbReference type="Proteomes" id="UP000186040"/>
    </source>
</evidence>
<gene>
    <name evidence="1" type="ORF">BJP25_05760</name>
</gene>
<comment type="caution">
    <text evidence="1">The sequence shown here is derived from an EMBL/GenBank/DDBJ whole genome shotgun (WGS) entry which is preliminary data.</text>
</comment>
<dbReference type="Proteomes" id="UP000186040">
    <property type="component" value="Unassembled WGS sequence"/>
</dbReference>
<accession>A0A1Q9LC67</accession>
<dbReference type="InterPro" id="IPR007362">
    <property type="entry name" value="DUF429"/>
</dbReference>
<dbReference type="STRING" id="1193682.BJP25_05760"/>
<organism evidence="1 2">
    <name type="scientific">Actinokineospora bangkokensis</name>
    <dbReference type="NCBI Taxonomy" id="1193682"/>
    <lineage>
        <taxon>Bacteria</taxon>
        <taxon>Bacillati</taxon>
        <taxon>Actinomycetota</taxon>
        <taxon>Actinomycetes</taxon>
        <taxon>Pseudonocardiales</taxon>
        <taxon>Pseudonocardiaceae</taxon>
        <taxon>Actinokineospora</taxon>
    </lineage>
</organism>
<dbReference type="RefSeq" id="WP_075978801.1">
    <property type="nucleotide sequence ID" value="NZ_MKQR01000032.1"/>
</dbReference>
<evidence type="ECO:0000313" key="1">
    <source>
        <dbReference type="EMBL" id="OLR89620.1"/>
    </source>
</evidence>
<dbReference type="Pfam" id="PF04250">
    <property type="entry name" value="DUF429"/>
    <property type="match status" value="1"/>
</dbReference>
<evidence type="ECO:0008006" key="3">
    <source>
        <dbReference type="Google" id="ProtNLM"/>
    </source>
</evidence>
<keyword evidence="2" id="KW-1185">Reference proteome</keyword>
<reference evidence="1 2" key="1">
    <citation type="submission" date="2016-10" db="EMBL/GenBank/DDBJ databases">
        <title>The Draft Genome Sequence of Actinokineospora bangkokensis 44EHWT reveals the biosynthetic pathway of antifungal compounds Thailandins with unusual extender unit butylmalonyl-CoA.</title>
        <authorList>
            <person name="Greule A."/>
            <person name="Intra B."/>
            <person name="Flemming S."/>
            <person name="Rommel M.G."/>
            <person name="Panbangred W."/>
            <person name="Bechthold A."/>
        </authorList>
    </citation>
    <scope>NUCLEOTIDE SEQUENCE [LARGE SCALE GENOMIC DNA]</scope>
    <source>
        <strain evidence="1 2">44EHW</strain>
    </source>
</reference>
<name>A0A1Q9LC67_9PSEU</name>
<proteinExistence type="predicted"/>
<dbReference type="EMBL" id="MKQR01000032">
    <property type="protein sequence ID" value="OLR89620.1"/>
    <property type="molecule type" value="Genomic_DNA"/>
</dbReference>
<protein>
    <recommendedName>
        <fullName evidence="3">DUF429 domain-containing protein</fullName>
    </recommendedName>
</protein>
<dbReference type="OrthoDB" id="9811476at2"/>